<accession>A0A0W0FPG9</accession>
<evidence type="ECO:0000313" key="2">
    <source>
        <dbReference type="Proteomes" id="UP000054988"/>
    </source>
</evidence>
<dbReference type="EMBL" id="LATX01001781">
    <property type="protein sequence ID" value="KTB38101.1"/>
    <property type="molecule type" value="Genomic_DNA"/>
</dbReference>
<comment type="caution">
    <text evidence="1">The sequence shown here is derived from an EMBL/GenBank/DDBJ whole genome shotgun (WGS) entry which is preliminary data.</text>
</comment>
<protein>
    <submittedName>
        <fullName evidence="1">Uncharacterized protein</fullName>
    </submittedName>
</protein>
<name>A0A0W0FPG9_MONRR</name>
<dbReference type="AlphaFoldDB" id="A0A0W0FPG9"/>
<reference evidence="1 2" key="1">
    <citation type="submission" date="2015-12" db="EMBL/GenBank/DDBJ databases">
        <title>Draft genome sequence of Moniliophthora roreri, the causal agent of frosty pod rot of cacao.</title>
        <authorList>
            <person name="Aime M.C."/>
            <person name="Diaz-Valderrama J.R."/>
            <person name="Kijpornyongpan T."/>
            <person name="Phillips-Mora W."/>
        </authorList>
    </citation>
    <scope>NUCLEOTIDE SEQUENCE [LARGE SCALE GENOMIC DNA]</scope>
    <source>
        <strain evidence="1 2">MCA 2952</strain>
    </source>
</reference>
<sequence>MSAYDPEDLQSGHLLAHISHHLSNAIPSFRAVLYYFIGTLIAPNIAGASPAPISTSHLDARCGECEAKENPLPVLAHGIRDKITPLTDKLQNLPAGGCTSDTI</sequence>
<gene>
    <name evidence="1" type="ORF">WG66_9309</name>
</gene>
<dbReference type="Proteomes" id="UP000054988">
    <property type="component" value="Unassembled WGS sequence"/>
</dbReference>
<organism evidence="1 2">
    <name type="scientific">Moniliophthora roreri</name>
    <name type="common">Frosty pod rot fungus</name>
    <name type="synonym">Monilia roreri</name>
    <dbReference type="NCBI Taxonomy" id="221103"/>
    <lineage>
        <taxon>Eukaryota</taxon>
        <taxon>Fungi</taxon>
        <taxon>Dikarya</taxon>
        <taxon>Basidiomycota</taxon>
        <taxon>Agaricomycotina</taxon>
        <taxon>Agaricomycetes</taxon>
        <taxon>Agaricomycetidae</taxon>
        <taxon>Agaricales</taxon>
        <taxon>Marasmiineae</taxon>
        <taxon>Marasmiaceae</taxon>
        <taxon>Moniliophthora</taxon>
    </lineage>
</organism>
<evidence type="ECO:0000313" key="1">
    <source>
        <dbReference type="EMBL" id="KTB38101.1"/>
    </source>
</evidence>
<proteinExistence type="predicted"/>